<organism evidence="1 2">
    <name type="scientific">Mariniblastus fucicola</name>
    <dbReference type="NCBI Taxonomy" id="980251"/>
    <lineage>
        <taxon>Bacteria</taxon>
        <taxon>Pseudomonadati</taxon>
        <taxon>Planctomycetota</taxon>
        <taxon>Planctomycetia</taxon>
        <taxon>Pirellulales</taxon>
        <taxon>Pirellulaceae</taxon>
        <taxon>Mariniblastus</taxon>
    </lineage>
</organism>
<reference evidence="1 2" key="1">
    <citation type="submission" date="2019-08" db="EMBL/GenBank/DDBJ databases">
        <title>Deep-cultivation of Planctomycetes and their phenomic and genomic characterization uncovers novel biology.</title>
        <authorList>
            <person name="Wiegand S."/>
            <person name="Jogler M."/>
            <person name="Boedeker C."/>
            <person name="Pinto D."/>
            <person name="Vollmers J."/>
            <person name="Rivas-Marin E."/>
            <person name="Kohn T."/>
            <person name="Peeters S.H."/>
            <person name="Heuer A."/>
            <person name="Rast P."/>
            <person name="Oberbeckmann S."/>
            <person name="Bunk B."/>
            <person name="Jeske O."/>
            <person name="Meyerdierks A."/>
            <person name="Storesund J.E."/>
            <person name="Kallscheuer N."/>
            <person name="Luecker S."/>
            <person name="Lage O.M."/>
            <person name="Pohl T."/>
            <person name="Merkel B.J."/>
            <person name="Hornburger P."/>
            <person name="Mueller R.-W."/>
            <person name="Bruemmer F."/>
            <person name="Labrenz M."/>
            <person name="Spormann A.M."/>
            <person name="Op den Camp H."/>
            <person name="Overmann J."/>
            <person name="Amann R."/>
            <person name="Jetten M.S.M."/>
            <person name="Mascher T."/>
            <person name="Medema M.H."/>
            <person name="Devos D.P."/>
            <person name="Kaster A.-K."/>
            <person name="Ovreas L."/>
            <person name="Rohde M."/>
            <person name="Galperin M.Y."/>
            <person name="Jogler C."/>
        </authorList>
    </citation>
    <scope>NUCLEOTIDE SEQUENCE [LARGE SCALE GENOMIC DNA]</scope>
    <source>
        <strain evidence="1 2">FC18</strain>
    </source>
</reference>
<keyword evidence="2" id="KW-1185">Reference proteome</keyword>
<accession>A0A5B9PAN1</accession>
<dbReference type="RefSeq" id="WP_075085763.1">
    <property type="nucleotide sequence ID" value="NZ_CP042912.1"/>
</dbReference>
<evidence type="ECO:0000313" key="1">
    <source>
        <dbReference type="EMBL" id="QEG20161.1"/>
    </source>
</evidence>
<sequence length="300" mass="33742">MISNRIYRGSHLRLFLGFIIAVAVSKVCCGTASAQLFRFGKKADPMPVVFNRKPTQAELLQHLNSINSKFKQLSSDLRISLDGTPKLRGTMQLELPRRLRIKAGVMGVSQFGVDVGSNNQDFWVWTKVNLPNQRPAIFHASHEGFRYAQSSVRQAIPLEPVWLLEGLGLLQFEPGDVHKGPDVTPEGYLKLFTIRRTPNGPNFRVTLIHAVNGTVLQQALYDSQENLIAYTDSKDYKSFPKQGVSLPEKIEMHLFQNGQEAKMVIEASDFQFDSLYGDPAQMWSMPQPKGVQAIDLTKIR</sequence>
<protein>
    <recommendedName>
        <fullName evidence="3">DUF4292 domain-containing protein</fullName>
    </recommendedName>
</protein>
<gene>
    <name evidence="1" type="ORF">MFFC18_00080</name>
</gene>
<proteinExistence type="predicted"/>
<name>A0A5B9PAN1_9BACT</name>
<dbReference type="AlphaFoldDB" id="A0A5B9PAN1"/>
<dbReference type="Proteomes" id="UP000322214">
    <property type="component" value="Chromosome"/>
</dbReference>
<dbReference type="STRING" id="980251.GCA_001642875_03753"/>
<dbReference type="EMBL" id="CP042912">
    <property type="protein sequence ID" value="QEG20161.1"/>
    <property type="molecule type" value="Genomic_DNA"/>
</dbReference>
<evidence type="ECO:0000313" key="2">
    <source>
        <dbReference type="Proteomes" id="UP000322214"/>
    </source>
</evidence>
<dbReference type="KEGG" id="mff:MFFC18_00080"/>
<evidence type="ECO:0008006" key="3">
    <source>
        <dbReference type="Google" id="ProtNLM"/>
    </source>
</evidence>
<dbReference type="OrthoDB" id="279598at2"/>